<dbReference type="SUPFAM" id="SSF53323">
    <property type="entry name" value="Pyruvate-ferredoxin oxidoreductase, PFOR, domain III"/>
    <property type="match status" value="1"/>
</dbReference>
<dbReference type="InterPro" id="IPR002869">
    <property type="entry name" value="Pyrv_flavodox_OxRed_cen"/>
</dbReference>
<dbReference type="GO" id="GO:0016903">
    <property type="term" value="F:oxidoreductase activity, acting on the aldehyde or oxo group of donors"/>
    <property type="evidence" value="ECO:0007669"/>
    <property type="project" value="InterPro"/>
</dbReference>
<gene>
    <name evidence="3" type="ORF">ENL70_05100</name>
</gene>
<dbReference type="PANTHER" id="PTHR43854">
    <property type="entry name" value="INDOLEPYRUVATE OXIDOREDUCTASE SUBUNIT IORB"/>
    <property type="match status" value="1"/>
</dbReference>
<dbReference type="EMBL" id="DRUY01000173">
    <property type="protein sequence ID" value="HHI65906.1"/>
    <property type="molecule type" value="Genomic_DNA"/>
</dbReference>
<dbReference type="AlphaFoldDB" id="A0A7C5PAJ4"/>
<dbReference type="Pfam" id="PF01558">
    <property type="entry name" value="POR"/>
    <property type="match status" value="1"/>
</dbReference>
<keyword evidence="1" id="KW-0560">Oxidoreductase</keyword>
<evidence type="ECO:0000313" key="3">
    <source>
        <dbReference type="EMBL" id="HHI65906.1"/>
    </source>
</evidence>
<accession>A0A7C5PAJ4</accession>
<keyword evidence="3" id="KW-0670">Pyruvate</keyword>
<name>A0A7C5PAJ4_9BACT</name>
<sequence>MNKIDFLFVGVGGQGVLTASRLMSNVGFKSGYDVKLTEVHGMAQRGGSVESAVRLAKKVHSPLLSKGDVDFLVAFECLEAARYLEYLKPDGKLLVSDEMLPPLSVISGKSEYPTDIMDKIRELGFDFSLINASKIAKDLGNPKTINIIMMGLLSRFLDISVDLWIETLKEFLPERLHEINLKAFMAGREFKEK</sequence>
<protein>
    <submittedName>
        <fullName evidence="3">Indolepyruvate oxidoreductase subunit beta</fullName>
    </submittedName>
</protein>
<dbReference type="PANTHER" id="PTHR43854:SF1">
    <property type="entry name" value="INDOLEPYRUVATE OXIDOREDUCTASE SUBUNIT IORB"/>
    <property type="match status" value="1"/>
</dbReference>
<evidence type="ECO:0000259" key="2">
    <source>
        <dbReference type="Pfam" id="PF01558"/>
    </source>
</evidence>
<proteinExistence type="predicted"/>
<dbReference type="InterPro" id="IPR052198">
    <property type="entry name" value="IorB_Oxidoreductase"/>
</dbReference>
<dbReference type="Gene3D" id="3.40.920.10">
    <property type="entry name" value="Pyruvate-ferredoxin oxidoreductase, PFOR, domain III"/>
    <property type="match status" value="1"/>
</dbReference>
<reference evidence="3" key="1">
    <citation type="journal article" date="2020" name="mSystems">
        <title>Genome- and Community-Level Interaction Insights into Carbon Utilization and Element Cycling Functions of Hydrothermarchaeota in Hydrothermal Sediment.</title>
        <authorList>
            <person name="Zhou Z."/>
            <person name="Liu Y."/>
            <person name="Xu W."/>
            <person name="Pan J."/>
            <person name="Luo Z.H."/>
            <person name="Li M."/>
        </authorList>
    </citation>
    <scope>NUCLEOTIDE SEQUENCE [LARGE SCALE GENOMIC DNA]</scope>
    <source>
        <strain evidence="3">SpSt-1019</strain>
    </source>
</reference>
<evidence type="ECO:0000256" key="1">
    <source>
        <dbReference type="ARBA" id="ARBA00023002"/>
    </source>
</evidence>
<comment type="caution">
    <text evidence="3">The sequence shown here is derived from an EMBL/GenBank/DDBJ whole genome shotgun (WGS) entry which is preliminary data.</text>
</comment>
<dbReference type="InterPro" id="IPR019752">
    <property type="entry name" value="Pyrv/ketoisovalerate_OxRed_cat"/>
</dbReference>
<organism evidence="3">
    <name type="scientific">Thermodesulfobium narugense</name>
    <dbReference type="NCBI Taxonomy" id="184064"/>
    <lineage>
        <taxon>Bacteria</taxon>
        <taxon>Pseudomonadati</taxon>
        <taxon>Thermodesulfobiota</taxon>
        <taxon>Thermodesulfobiia</taxon>
        <taxon>Thermodesulfobiales</taxon>
        <taxon>Thermodesulfobiaceae</taxon>
        <taxon>Thermodesulfobium</taxon>
    </lineage>
</organism>
<dbReference type="NCBIfam" id="NF005325">
    <property type="entry name" value="PRK06853.1-5"/>
    <property type="match status" value="1"/>
</dbReference>
<feature type="domain" description="Pyruvate/ketoisovalerate oxidoreductase catalytic" evidence="2">
    <location>
        <begin position="12"/>
        <end position="189"/>
    </location>
</feature>